<keyword evidence="2" id="KW-1185">Reference proteome</keyword>
<dbReference type="Proteomes" id="UP000814140">
    <property type="component" value="Unassembled WGS sequence"/>
</dbReference>
<protein>
    <submittedName>
        <fullName evidence="1">Uncharacterized protein</fullName>
    </submittedName>
</protein>
<sequence length="154" mass="17426">MTLLCRDDPAGCSLVFLADSIDVLLVVRSRSCHTFSDPLSTLAWIFASRRCRKDPVYLCDTGSREGHVHCFRSTTVASMFIQRLSCSVLASIDHWSHEPYTPGQHDFYSPQAGHRAKLAGSRRVLVEFGTPSLDESRRDWFLARPNHPMDRTKS</sequence>
<accession>A0ACB8TDJ6</accession>
<dbReference type="EMBL" id="MU277192">
    <property type="protein sequence ID" value="KAI0066492.1"/>
    <property type="molecule type" value="Genomic_DNA"/>
</dbReference>
<proteinExistence type="predicted"/>
<gene>
    <name evidence="1" type="ORF">BV25DRAFT_1878437</name>
</gene>
<organism evidence="1 2">
    <name type="scientific">Artomyces pyxidatus</name>
    <dbReference type="NCBI Taxonomy" id="48021"/>
    <lineage>
        <taxon>Eukaryota</taxon>
        <taxon>Fungi</taxon>
        <taxon>Dikarya</taxon>
        <taxon>Basidiomycota</taxon>
        <taxon>Agaricomycotina</taxon>
        <taxon>Agaricomycetes</taxon>
        <taxon>Russulales</taxon>
        <taxon>Auriscalpiaceae</taxon>
        <taxon>Artomyces</taxon>
    </lineage>
</organism>
<evidence type="ECO:0000313" key="1">
    <source>
        <dbReference type="EMBL" id="KAI0066492.1"/>
    </source>
</evidence>
<name>A0ACB8TDJ6_9AGAM</name>
<evidence type="ECO:0000313" key="2">
    <source>
        <dbReference type="Proteomes" id="UP000814140"/>
    </source>
</evidence>
<comment type="caution">
    <text evidence="1">The sequence shown here is derived from an EMBL/GenBank/DDBJ whole genome shotgun (WGS) entry which is preliminary data.</text>
</comment>
<reference evidence="1" key="1">
    <citation type="submission" date="2021-03" db="EMBL/GenBank/DDBJ databases">
        <authorList>
            <consortium name="DOE Joint Genome Institute"/>
            <person name="Ahrendt S."/>
            <person name="Looney B.P."/>
            <person name="Miyauchi S."/>
            <person name="Morin E."/>
            <person name="Drula E."/>
            <person name="Courty P.E."/>
            <person name="Chicoki N."/>
            <person name="Fauchery L."/>
            <person name="Kohler A."/>
            <person name="Kuo A."/>
            <person name="Labutti K."/>
            <person name="Pangilinan J."/>
            <person name="Lipzen A."/>
            <person name="Riley R."/>
            <person name="Andreopoulos W."/>
            <person name="He G."/>
            <person name="Johnson J."/>
            <person name="Barry K.W."/>
            <person name="Grigoriev I.V."/>
            <person name="Nagy L."/>
            <person name="Hibbett D."/>
            <person name="Henrissat B."/>
            <person name="Matheny P.B."/>
            <person name="Labbe J."/>
            <person name="Martin F."/>
        </authorList>
    </citation>
    <scope>NUCLEOTIDE SEQUENCE</scope>
    <source>
        <strain evidence="1">HHB10654</strain>
    </source>
</reference>
<reference evidence="1" key="2">
    <citation type="journal article" date="2022" name="New Phytol.">
        <title>Evolutionary transition to the ectomycorrhizal habit in the genomes of a hyperdiverse lineage of mushroom-forming fungi.</title>
        <authorList>
            <person name="Looney B."/>
            <person name="Miyauchi S."/>
            <person name="Morin E."/>
            <person name="Drula E."/>
            <person name="Courty P.E."/>
            <person name="Kohler A."/>
            <person name="Kuo A."/>
            <person name="LaButti K."/>
            <person name="Pangilinan J."/>
            <person name="Lipzen A."/>
            <person name="Riley R."/>
            <person name="Andreopoulos W."/>
            <person name="He G."/>
            <person name="Johnson J."/>
            <person name="Nolan M."/>
            <person name="Tritt A."/>
            <person name="Barry K.W."/>
            <person name="Grigoriev I.V."/>
            <person name="Nagy L.G."/>
            <person name="Hibbett D."/>
            <person name="Henrissat B."/>
            <person name="Matheny P.B."/>
            <person name="Labbe J."/>
            <person name="Martin F.M."/>
        </authorList>
    </citation>
    <scope>NUCLEOTIDE SEQUENCE</scope>
    <source>
        <strain evidence="1">HHB10654</strain>
    </source>
</reference>